<dbReference type="Proteomes" id="UP000050741">
    <property type="component" value="Unassembled WGS sequence"/>
</dbReference>
<dbReference type="AlphaFoldDB" id="A0A183BYF6"/>
<sequence length="116" mass="13586">MISNWPMVSLAESFVNALEPVNFIIGVRGLLHFTQPFGLENTLTGERLTFRRFIENYWLLVRCPIGREEAKWAAWENEALEWEWCREWNRIAIDFNDRDIGDGMVDEKAGPSEPKK</sequence>
<evidence type="ECO:0000313" key="1">
    <source>
        <dbReference type="Proteomes" id="UP000050741"/>
    </source>
</evidence>
<evidence type="ECO:0000313" key="2">
    <source>
        <dbReference type="WBParaSite" id="GPLIN_000564600"/>
    </source>
</evidence>
<accession>A0A183BYF6</accession>
<organism evidence="1 2">
    <name type="scientific">Globodera pallida</name>
    <name type="common">Potato cyst nematode worm</name>
    <name type="synonym">Heterodera pallida</name>
    <dbReference type="NCBI Taxonomy" id="36090"/>
    <lineage>
        <taxon>Eukaryota</taxon>
        <taxon>Metazoa</taxon>
        <taxon>Ecdysozoa</taxon>
        <taxon>Nematoda</taxon>
        <taxon>Chromadorea</taxon>
        <taxon>Rhabditida</taxon>
        <taxon>Tylenchina</taxon>
        <taxon>Tylenchomorpha</taxon>
        <taxon>Tylenchoidea</taxon>
        <taxon>Heteroderidae</taxon>
        <taxon>Heteroderinae</taxon>
        <taxon>Globodera</taxon>
    </lineage>
</organism>
<name>A0A183BYF6_GLOPA</name>
<reference evidence="1" key="2">
    <citation type="submission" date="2014-05" db="EMBL/GenBank/DDBJ databases">
        <title>The genome and life-stage specific transcriptomes of Globodera pallida elucidate key aspects of plant parasitism by a cyst nematode.</title>
        <authorList>
            <person name="Cotton J.A."/>
            <person name="Lilley C.J."/>
            <person name="Jones L.M."/>
            <person name="Kikuchi T."/>
            <person name="Reid A.J."/>
            <person name="Thorpe P."/>
            <person name="Tsai I.J."/>
            <person name="Beasley H."/>
            <person name="Blok V."/>
            <person name="Cock P.J.A."/>
            <person name="Van den Akker S.E."/>
            <person name="Holroyd N."/>
            <person name="Hunt M."/>
            <person name="Mantelin S."/>
            <person name="Naghra H."/>
            <person name="Pain A."/>
            <person name="Palomares-Rius J.E."/>
            <person name="Zarowiecki M."/>
            <person name="Berriman M."/>
            <person name="Jones J.T."/>
            <person name="Urwin P.E."/>
        </authorList>
    </citation>
    <scope>NUCLEOTIDE SEQUENCE [LARGE SCALE GENOMIC DNA]</scope>
    <source>
        <strain evidence="1">Lindley</strain>
    </source>
</reference>
<reference evidence="1" key="1">
    <citation type="submission" date="2013-12" db="EMBL/GenBank/DDBJ databases">
        <authorList>
            <person name="Aslett M."/>
        </authorList>
    </citation>
    <scope>NUCLEOTIDE SEQUENCE [LARGE SCALE GENOMIC DNA]</scope>
    <source>
        <strain evidence="1">Lindley</strain>
    </source>
</reference>
<protein>
    <submittedName>
        <fullName evidence="2">Uncharacterized protein</fullName>
    </submittedName>
</protein>
<proteinExistence type="predicted"/>
<dbReference type="WBParaSite" id="GPLIN_000564600">
    <property type="protein sequence ID" value="GPLIN_000564600"/>
    <property type="gene ID" value="GPLIN_000564600"/>
</dbReference>
<keyword evidence="1" id="KW-1185">Reference proteome</keyword>
<reference evidence="2" key="3">
    <citation type="submission" date="2016-06" db="UniProtKB">
        <authorList>
            <consortium name="WormBaseParasite"/>
        </authorList>
    </citation>
    <scope>IDENTIFICATION</scope>
</reference>